<gene>
    <name evidence="1" type="ORF">FYJ24_01660</name>
</gene>
<dbReference type="EMBL" id="VULO01000002">
    <property type="protein sequence ID" value="MSS83487.1"/>
    <property type="molecule type" value="Genomic_DNA"/>
</dbReference>
<dbReference type="RefSeq" id="WP_206192434.1">
    <property type="nucleotide sequence ID" value="NZ_VULO01000002.1"/>
</dbReference>
<protein>
    <submittedName>
        <fullName evidence="1">Uncharacterized protein</fullName>
    </submittedName>
</protein>
<evidence type="ECO:0000313" key="2">
    <source>
        <dbReference type="Proteomes" id="UP000470875"/>
    </source>
</evidence>
<comment type="caution">
    <text evidence="1">The sequence shown here is derived from an EMBL/GenBank/DDBJ whole genome shotgun (WGS) entry which is preliminary data.</text>
</comment>
<dbReference type="Proteomes" id="UP000470875">
    <property type="component" value="Unassembled WGS sequence"/>
</dbReference>
<dbReference type="AlphaFoldDB" id="A0A6N7VP59"/>
<evidence type="ECO:0000313" key="1">
    <source>
        <dbReference type="EMBL" id="MSS83487.1"/>
    </source>
</evidence>
<keyword evidence="2" id="KW-1185">Reference proteome</keyword>
<reference evidence="1 2" key="1">
    <citation type="submission" date="2019-08" db="EMBL/GenBank/DDBJ databases">
        <title>In-depth cultivation of the pig gut microbiome towards novel bacterial diversity and tailored functional studies.</title>
        <authorList>
            <person name="Wylensek D."/>
            <person name="Hitch T.C.A."/>
            <person name="Clavel T."/>
        </authorList>
    </citation>
    <scope>NUCLEOTIDE SEQUENCE [LARGE SCALE GENOMIC DNA]</scope>
    <source>
        <strain evidence="1 2">WB03_NA08</strain>
    </source>
</reference>
<sequence>MPFVSRQCWILTFTPAYLQAAATRPTEFASIRMPRVASFFPHMESERDHVTAERNLGRFKRIGFGFTNFNNYKTRVLLYTSKPHRKTLDSITIT</sequence>
<proteinExistence type="predicted"/>
<organism evidence="1 2">
    <name type="scientific">Scrofimicrobium canadense</name>
    <dbReference type="NCBI Taxonomy" id="2652290"/>
    <lineage>
        <taxon>Bacteria</taxon>
        <taxon>Bacillati</taxon>
        <taxon>Actinomycetota</taxon>
        <taxon>Actinomycetes</taxon>
        <taxon>Actinomycetales</taxon>
        <taxon>Actinomycetaceae</taxon>
        <taxon>Scrofimicrobium</taxon>
    </lineage>
</organism>
<accession>A0A6N7VP59</accession>
<name>A0A6N7VP59_9ACTO</name>